<dbReference type="GO" id="GO:0006364">
    <property type="term" value="P:rRNA processing"/>
    <property type="evidence" value="ECO:0007669"/>
    <property type="project" value="InterPro"/>
</dbReference>
<gene>
    <name evidence="8" type="ORF">UY23_C0001G0343</name>
</gene>
<dbReference type="GO" id="GO:0004519">
    <property type="term" value="F:endonuclease activity"/>
    <property type="evidence" value="ECO:0007669"/>
    <property type="project" value="UniProtKB-KW"/>
</dbReference>
<organism evidence="8 9">
    <name type="scientific">Candidatus Jorgensenbacteria bacterium GW2011_GWA1_48_11</name>
    <dbReference type="NCBI Taxonomy" id="1618660"/>
    <lineage>
        <taxon>Bacteria</taxon>
        <taxon>Candidatus Joergenseniibacteriota</taxon>
    </lineage>
</organism>
<evidence type="ECO:0000256" key="1">
    <source>
        <dbReference type="ARBA" id="ARBA00001947"/>
    </source>
</evidence>
<dbReference type="InterPro" id="IPR002036">
    <property type="entry name" value="YbeY"/>
</dbReference>
<evidence type="ECO:0000256" key="2">
    <source>
        <dbReference type="ARBA" id="ARBA00010875"/>
    </source>
</evidence>
<evidence type="ECO:0000256" key="3">
    <source>
        <dbReference type="ARBA" id="ARBA00022722"/>
    </source>
</evidence>
<keyword evidence="3" id="KW-0540">Nuclease</keyword>
<reference evidence="8 9" key="1">
    <citation type="journal article" date="2015" name="Nature">
        <title>rRNA introns, odd ribosomes, and small enigmatic genomes across a large radiation of phyla.</title>
        <authorList>
            <person name="Brown C.T."/>
            <person name="Hug L.A."/>
            <person name="Thomas B.C."/>
            <person name="Sharon I."/>
            <person name="Castelle C.J."/>
            <person name="Singh A."/>
            <person name="Wilkins M.J."/>
            <person name="Williams K.H."/>
            <person name="Banfield J.F."/>
        </authorList>
    </citation>
    <scope>NUCLEOTIDE SEQUENCE [LARGE SCALE GENOMIC DNA]</scope>
</reference>
<dbReference type="SUPFAM" id="SSF55486">
    <property type="entry name" value="Metalloproteases ('zincins'), catalytic domain"/>
    <property type="match status" value="1"/>
</dbReference>
<evidence type="ECO:0000256" key="6">
    <source>
        <dbReference type="ARBA" id="ARBA00022801"/>
    </source>
</evidence>
<dbReference type="PROSITE" id="PS01306">
    <property type="entry name" value="UPF0054"/>
    <property type="match status" value="1"/>
</dbReference>
<dbReference type="GO" id="GO:0046872">
    <property type="term" value="F:metal ion binding"/>
    <property type="evidence" value="ECO:0007669"/>
    <property type="project" value="UniProtKB-KW"/>
</dbReference>
<evidence type="ECO:0000313" key="9">
    <source>
        <dbReference type="Proteomes" id="UP000034956"/>
    </source>
</evidence>
<evidence type="ECO:0000256" key="5">
    <source>
        <dbReference type="ARBA" id="ARBA00022759"/>
    </source>
</evidence>
<comment type="caution">
    <text evidence="8">The sequence shown here is derived from an EMBL/GenBank/DDBJ whole genome shotgun (WGS) entry which is preliminary data.</text>
</comment>
<proteinExistence type="inferred from homology"/>
<accession>A0A0G1UC88</accession>
<dbReference type="AlphaFoldDB" id="A0A0G1UC88"/>
<comment type="cofactor">
    <cofactor evidence="1">
        <name>Zn(2+)</name>
        <dbReference type="ChEBI" id="CHEBI:29105"/>
    </cofactor>
</comment>
<evidence type="ECO:0000256" key="7">
    <source>
        <dbReference type="ARBA" id="ARBA00022833"/>
    </source>
</evidence>
<dbReference type="Gene3D" id="3.40.390.30">
    <property type="entry name" value="Metalloproteases ('zincins'), catalytic domain"/>
    <property type="match status" value="1"/>
</dbReference>
<dbReference type="NCBIfam" id="TIGR00043">
    <property type="entry name" value="rRNA maturation RNase YbeY"/>
    <property type="match status" value="1"/>
</dbReference>
<dbReference type="EMBL" id="LCPF01000001">
    <property type="protein sequence ID" value="KKU91737.1"/>
    <property type="molecule type" value="Genomic_DNA"/>
</dbReference>
<dbReference type="InterPro" id="IPR020549">
    <property type="entry name" value="YbeY_CS"/>
</dbReference>
<name>A0A0G1UC88_9BACT</name>
<dbReference type="GO" id="GO:0004222">
    <property type="term" value="F:metalloendopeptidase activity"/>
    <property type="evidence" value="ECO:0007669"/>
    <property type="project" value="InterPro"/>
</dbReference>
<dbReference type="Proteomes" id="UP000034956">
    <property type="component" value="Unassembled WGS sequence"/>
</dbReference>
<evidence type="ECO:0000256" key="4">
    <source>
        <dbReference type="ARBA" id="ARBA00022723"/>
    </source>
</evidence>
<evidence type="ECO:0000313" key="8">
    <source>
        <dbReference type="EMBL" id="KKU91737.1"/>
    </source>
</evidence>
<keyword evidence="4" id="KW-0479">Metal-binding</keyword>
<sequence length="92" mass="10766">MTRINREFRRKNKPTTVLAFAFDPAWPYPAKLERPLGEIYLAPDHIRKTRGEPGPLLVHGLVHLLGYTHKKNRDKIVMERLERRIISKIPVS</sequence>
<protein>
    <submittedName>
        <fullName evidence="8">Putative rRNA maturation factor</fullName>
    </submittedName>
</protein>
<keyword evidence="5" id="KW-0255">Endonuclease</keyword>
<dbReference type="Pfam" id="PF02130">
    <property type="entry name" value="YbeY"/>
    <property type="match status" value="1"/>
</dbReference>
<dbReference type="InterPro" id="IPR023091">
    <property type="entry name" value="MetalPrtase_cat_dom_sf_prd"/>
</dbReference>
<comment type="similarity">
    <text evidence="2">Belongs to the endoribonuclease YbeY family.</text>
</comment>
<keyword evidence="6" id="KW-0378">Hydrolase</keyword>
<keyword evidence="7" id="KW-0862">Zinc</keyword>